<dbReference type="KEGG" id="aten:116306788"/>
<dbReference type="InParanoid" id="A0A6P8IZY1"/>
<name>A0A6P8IZY1_ACTTE</name>
<dbReference type="InterPro" id="IPR014710">
    <property type="entry name" value="RmlC-like_jellyroll"/>
</dbReference>
<gene>
    <name evidence="3" type="primary">LOC116306788</name>
</gene>
<accession>A0A6P8IZY1</accession>
<dbReference type="SUPFAM" id="SSF51182">
    <property type="entry name" value="RmlC-like cupins"/>
    <property type="match status" value="1"/>
</dbReference>
<protein>
    <submittedName>
        <fullName evidence="3">Uncharacterized protein LOC116306788</fullName>
    </submittedName>
</protein>
<dbReference type="RefSeq" id="XP_031572742.1">
    <property type="nucleotide sequence ID" value="XM_031716882.1"/>
</dbReference>
<dbReference type="InterPro" id="IPR039935">
    <property type="entry name" value="YML079W-like"/>
</dbReference>
<dbReference type="PANTHER" id="PTHR33387:SF3">
    <property type="entry name" value="DUF985 DOMAIN-CONTAINING PROTEIN"/>
    <property type="match status" value="1"/>
</dbReference>
<evidence type="ECO:0000259" key="1">
    <source>
        <dbReference type="Pfam" id="PF06172"/>
    </source>
</evidence>
<dbReference type="Proteomes" id="UP000515163">
    <property type="component" value="Unplaced"/>
</dbReference>
<dbReference type="InterPro" id="IPR009327">
    <property type="entry name" value="Cupin_DUF985"/>
</dbReference>
<dbReference type="PANTHER" id="PTHR33387">
    <property type="entry name" value="RMLC-LIKE JELLY ROLL FOLD PROTEIN"/>
    <property type="match status" value="1"/>
</dbReference>
<dbReference type="CDD" id="cd06121">
    <property type="entry name" value="cupin_YML079wp"/>
    <property type="match status" value="1"/>
</dbReference>
<organism evidence="2 3">
    <name type="scientific">Actinia tenebrosa</name>
    <name type="common">Australian red waratah sea anemone</name>
    <dbReference type="NCBI Taxonomy" id="6105"/>
    <lineage>
        <taxon>Eukaryota</taxon>
        <taxon>Metazoa</taxon>
        <taxon>Cnidaria</taxon>
        <taxon>Anthozoa</taxon>
        <taxon>Hexacorallia</taxon>
        <taxon>Actiniaria</taxon>
        <taxon>Actiniidae</taxon>
        <taxon>Actinia</taxon>
    </lineage>
</organism>
<dbReference type="AlphaFoldDB" id="A0A6P8IZY1"/>
<reference evidence="3" key="1">
    <citation type="submission" date="2025-08" db="UniProtKB">
        <authorList>
            <consortium name="RefSeq"/>
        </authorList>
    </citation>
    <scope>IDENTIFICATION</scope>
    <source>
        <tissue evidence="3">Tentacle</tissue>
    </source>
</reference>
<evidence type="ECO:0000313" key="2">
    <source>
        <dbReference type="Proteomes" id="UP000515163"/>
    </source>
</evidence>
<dbReference type="Gene3D" id="2.60.120.10">
    <property type="entry name" value="Jelly Rolls"/>
    <property type="match status" value="1"/>
</dbReference>
<evidence type="ECO:0000313" key="3">
    <source>
        <dbReference type="RefSeq" id="XP_031572742.1"/>
    </source>
</evidence>
<dbReference type="GeneID" id="116306788"/>
<dbReference type="OrthoDB" id="6614653at2759"/>
<keyword evidence="2" id="KW-1185">Reference proteome</keyword>
<dbReference type="InterPro" id="IPR011051">
    <property type="entry name" value="RmlC_Cupin_sf"/>
</dbReference>
<proteinExistence type="predicted"/>
<sequence>MNRKDIIAKDLHLMPLSDEGGYFSETYRSQEKVESEREGSSRSLLTIIYYLMSHDMGGRNYLHSNKSDIVHFFHDGWPVQYITVSPEGKYEEFIVGKDVSKGQVPQLTVKGGYFKAARVMNELKEYETFPGEVPFTLISEAVAPGFDYRDRFVPGLEEVKKLHPNLLQKMEEHIAPDKK</sequence>
<feature type="domain" description="DUF985" evidence="1">
    <location>
        <begin position="7"/>
        <end position="150"/>
    </location>
</feature>
<dbReference type="Pfam" id="PF06172">
    <property type="entry name" value="Cupin_5"/>
    <property type="match status" value="1"/>
</dbReference>